<dbReference type="AlphaFoldDB" id="A0A2V1K8J1"/>
<feature type="region of interest" description="Disordered" evidence="3">
    <location>
        <begin position="66"/>
        <end position="85"/>
    </location>
</feature>
<dbReference type="PANTHER" id="PTHR35377">
    <property type="entry name" value="ANTITOXIN VAPB49-RELATED-RELATED"/>
    <property type="match status" value="1"/>
</dbReference>
<dbReference type="Proteomes" id="UP000245283">
    <property type="component" value="Unassembled WGS sequence"/>
</dbReference>
<evidence type="ECO:0000256" key="2">
    <source>
        <dbReference type="RuleBase" id="RU362080"/>
    </source>
</evidence>
<dbReference type="PANTHER" id="PTHR35377:SF5">
    <property type="entry name" value="ANTITOXIN VAPB46"/>
    <property type="match status" value="1"/>
</dbReference>
<dbReference type="NCBIfam" id="TIGR01552">
    <property type="entry name" value="phd_fam"/>
    <property type="match status" value="1"/>
</dbReference>
<dbReference type="InterPro" id="IPR006442">
    <property type="entry name" value="Antitoxin_Phd/YefM"/>
</dbReference>
<proteinExistence type="inferred from homology"/>
<dbReference type="RefSeq" id="WP_109093835.1">
    <property type="nucleotide sequence ID" value="NZ_JBQDCU010000030.1"/>
</dbReference>
<protein>
    <recommendedName>
        <fullName evidence="2">Antitoxin</fullName>
    </recommendedName>
</protein>
<dbReference type="InterPro" id="IPR036165">
    <property type="entry name" value="YefM-like_sf"/>
</dbReference>
<dbReference type="Pfam" id="PF02604">
    <property type="entry name" value="PhdYeFM_antitox"/>
    <property type="match status" value="1"/>
</dbReference>
<evidence type="ECO:0000313" key="5">
    <source>
        <dbReference type="Proteomes" id="UP000245283"/>
    </source>
</evidence>
<sequence>MTVVGVRDLKAHLSEHLRTVAQGDEVVVTDRGKPVARLVPIEDGAGWHRLVESGVITPAIAISRPEPAPVKGTGTVSDLVAEQRG</sequence>
<keyword evidence="5" id="KW-1185">Reference proteome</keyword>
<dbReference type="OrthoDB" id="4419580at2"/>
<comment type="caution">
    <text evidence="4">The sequence shown here is derived from an EMBL/GenBank/DDBJ whole genome shotgun (WGS) entry which is preliminary data.</text>
</comment>
<dbReference type="SUPFAM" id="SSF143120">
    <property type="entry name" value="YefM-like"/>
    <property type="match status" value="1"/>
</dbReference>
<name>A0A2V1K8J1_9ACTO</name>
<gene>
    <name evidence="4" type="ORF">DD236_07865</name>
</gene>
<dbReference type="InterPro" id="IPR051416">
    <property type="entry name" value="phD-YefM_TA_antitoxins"/>
</dbReference>
<comment type="function">
    <text evidence="2">Antitoxin component of a type II toxin-antitoxin (TA) system.</text>
</comment>
<evidence type="ECO:0000313" key="4">
    <source>
        <dbReference type="EMBL" id="PWF26008.1"/>
    </source>
</evidence>
<accession>A0A2V1K8J1</accession>
<reference evidence="5" key="1">
    <citation type="submission" date="2018-05" db="EMBL/GenBank/DDBJ databases">
        <authorList>
            <person name="Li Y."/>
        </authorList>
    </citation>
    <scope>NUCLEOTIDE SEQUENCE [LARGE SCALE GENOMIC DNA]</scope>
    <source>
        <strain evidence="5">sk1b4</strain>
    </source>
</reference>
<evidence type="ECO:0000256" key="3">
    <source>
        <dbReference type="SAM" id="MobiDB-lite"/>
    </source>
</evidence>
<organism evidence="4 5">
    <name type="scientific">Ancrocorticia populi</name>
    <dbReference type="NCBI Taxonomy" id="2175228"/>
    <lineage>
        <taxon>Bacteria</taxon>
        <taxon>Bacillati</taxon>
        <taxon>Actinomycetota</taxon>
        <taxon>Actinomycetes</taxon>
        <taxon>Actinomycetales</taxon>
        <taxon>Actinomycetaceae</taxon>
        <taxon>Ancrocorticia</taxon>
    </lineage>
</organism>
<evidence type="ECO:0000256" key="1">
    <source>
        <dbReference type="ARBA" id="ARBA00009981"/>
    </source>
</evidence>
<comment type="similarity">
    <text evidence="1 2">Belongs to the phD/YefM antitoxin family.</text>
</comment>
<dbReference type="EMBL" id="QETB01000004">
    <property type="protein sequence ID" value="PWF26008.1"/>
    <property type="molecule type" value="Genomic_DNA"/>
</dbReference>
<dbReference type="GO" id="GO:0097351">
    <property type="term" value="F:toxin sequestering activity"/>
    <property type="evidence" value="ECO:0007669"/>
    <property type="project" value="TreeGrafter"/>
</dbReference>
<dbReference type="Gene3D" id="3.40.1620.10">
    <property type="entry name" value="YefM-like domain"/>
    <property type="match status" value="1"/>
</dbReference>